<accession>A0AAU7CT87</accession>
<evidence type="ECO:0000259" key="1">
    <source>
        <dbReference type="Pfam" id="PF07583"/>
    </source>
</evidence>
<sequence>MSRSPVAPTSLVKPPIPAGAVCDVPSLSRAKFAATLSPAFRLAPATLTLKPGDPGWQLLAEGTGPGSAPIDVSSRFTWAVDPPGVVTVDSGGYLQPVGPGQAIVTASRDGTKATATIKVDAGSDRGWDFGEDIVPIFTRAGCNTGACHGKAGGQNGFHLSLFGYDPVADHQAVTRDDAGRRVSLLNPAQSLFIQKASGQIPHGGGPRFSLQSPEYQTLLNWVAAGAPVRRGVTHGALTRLAVEPSNVRLEEPGSQQIRVVATYADGHQRDVTRLSTVRVNDDSAASIDAKGKVGLLRRAETDLIVRYQSQVVSIRLATVINPGLKFDFAKLPRSNFIDDELIKRLESLQVPPSPPASDSSFLRRVSLDLTGEQPSVEQIRRFIADEDPDKRGKLVDQLLANRDFVRFWRIKLGDLLQISTTRLGNGATRYQTWIDEQLVQNTPWDVVVRTLLTATGKPEDYDGGPANYALDGPDAKTQAEQTAQRFLALRFRCAQCHDHPFDVWTQDDYFGLAACFAKVQRSGGGMMGKTVVKINPEGQVEHLRTKKQAEPRLLNQKPVVVAKDEDPRKALADWITAPENPYFARAMANWVWAQFFGKGLADPPDDLSRSNPPVHPELLDALAKHFVAHKFDVRDLVRTIATSQAYGCSSATIPGNERDSRLFSHHLPRPLSAHQMADALAQVTDVVNRYPNRAAGTRAIDLTDPATTSSILETFGRCARTNGCSSVSTPSLSLRQSLLMIGGDVIEGKVSHLNGYLANLLDLQPEPEEIVENLYLRTLCRPPTTEESSHWVAELKQATSLREMAEDLFWALLGSREFAFNH</sequence>
<dbReference type="EMBL" id="CP155447">
    <property type="protein sequence ID" value="XBH08117.1"/>
    <property type="molecule type" value="Genomic_DNA"/>
</dbReference>
<dbReference type="SUPFAM" id="SSF49373">
    <property type="entry name" value="Invasin/intimin cell-adhesion fragments"/>
    <property type="match status" value="1"/>
</dbReference>
<organism evidence="3">
    <name type="scientific">Singulisphaera sp. Ch08</name>
    <dbReference type="NCBI Taxonomy" id="3120278"/>
    <lineage>
        <taxon>Bacteria</taxon>
        <taxon>Pseudomonadati</taxon>
        <taxon>Planctomycetota</taxon>
        <taxon>Planctomycetia</taxon>
        <taxon>Isosphaerales</taxon>
        <taxon>Isosphaeraceae</taxon>
        <taxon>Singulisphaera</taxon>
    </lineage>
</organism>
<gene>
    <name evidence="3" type="ORF">V5E97_19385</name>
</gene>
<dbReference type="Gene3D" id="2.60.40.1080">
    <property type="match status" value="2"/>
</dbReference>
<dbReference type="PANTHER" id="PTHR35889">
    <property type="entry name" value="CYCLOINULO-OLIGOSACCHARIDE FRUCTANOTRANSFERASE-RELATED"/>
    <property type="match status" value="1"/>
</dbReference>
<dbReference type="InterPro" id="IPR011444">
    <property type="entry name" value="DUF1549"/>
</dbReference>
<dbReference type="RefSeq" id="WP_406700955.1">
    <property type="nucleotide sequence ID" value="NZ_CP155447.1"/>
</dbReference>
<feature type="domain" description="DUF1553" evidence="2">
    <location>
        <begin position="568"/>
        <end position="791"/>
    </location>
</feature>
<dbReference type="Pfam" id="PF07587">
    <property type="entry name" value="PSD1"/>
    <property type="match status" value="1"/>
</dbReference>
<evidence type="ECO:0000259" key="2">
    <source>
        <dbReference type="Pfam" id="PF07587"/>
    </source>
</evidence>
<dbReference type="Pfam" id="PF07583">
    <property type="entry name" value="PSCyt2"/>
    <property type="match status" value="1"/>
</dbReference>
<dbReference type="InterPro" id="IPR008964">
    <property type="entry name" value="Invasin/intimin_cell_adhesion"/>
</dbReference>
<reference evidence="3" key="1">
    <citation type="submission" date="2024-05" db="EMBL/GenBank/DDBJ databases">
        <title>Planctomycetes of the genus Singulisphaera possess chitinolytic capabilities.</title>
        <authorList>
            <person name="Ivanova A."/>
        </authorList>
    </citation>
    <scope>NUCLEOTIDE SEQUENCE</scope>
    <source>
        <strain evidence="3">Ch08T</strain>
    </source>
</reference>
<name>A0AAU7CT87_9BACT</name>
<protein>
    <submittedName>
        <fullName evidence="3">DUF1549 domain-containing protein</fullName>
    </submittedName>
</protein>
<dbReference type="PANTHER" id="PTHR35889:SF3">
    <property type="entry name" value="F-BOX DOMAIN-CONTAINING PROTEIN"/>
    <property type="match status" value="1"/>
</dbReference>
<dbReference type="AlphaFoldDB" id="A0AAU7CT87"/>
<feature type="domain" description="DUF1549" evidence="1">
    <location>
        <begin position="337"/>
        <end position="520"/>
    </location>
</feature>
<dbReference type="InterPro" id="IPR022655">
    <property type="entry name" value="DUF1553"/>
</dbReference>
<evidence type="ECO:0000313" key="3">
    <source>
        <dbReference type="EMBL" id="XBH08117.1"/>
    </source>
</evidence>
<proteinExistence type="predicted"/>